<dbReference type="Pfam" id="PF07714">
    <property type="entry name" value="PK_Tyr_Ser-Thr"/>
    <property type="match status" value="1"/>
</dbReference>
<dbReference type="GO" id="GO:0005524">
    <property type="term" value="F:ATP binding"/>
    <property type="evidence" value="ECO:0007669"/>
    <property type="project" value="InterPro"/>
</dbReference>
<dbReference type="STRING" id="429701.A0A2G9FVB9"/>
<sequence length="406" mass="46170">MVAEIFDKSLLKHPSIKEDMVKMFQIGLKCVSKSKKKRPKMSEVVKMLDDIGKVNPVIHSPFERKLVIVGDAIPTFELTDLLFVELEVLGAGYCGTYYRAKLENGNTIVVMRLRDVPISFKEFQQHLEVIRGIRHENIVELRAYYFSRHKRFLVYDYYNQGSIFAALHGTVELILLYLYILSIYQLFIIIEWVLSNFDGETTTGKKPLDWETRLKIAVSAARGIAHIHRQDGGKLMHGDIKSSTIFINQEKYGAVIYSGLDKFMTKLPVMPAPGYCAPEVMDTQKMSQASDIYSFGIVLLELLTGKPSQDKTDDGLVISLVDWIKSVLLDELTVEVFDVELLRYLHDKEAMVQVLQIALDCVAIIHEHRPAMPEIVKKLEEISGFNPSNESSLEDLLEDLLPTLTP</sequence>
<dbReference type="Gene3D" id="1.10.510.10">
    <property type="entry name" value="Transferase(Phosphotransferase) domain 1"/>
    <property type="match status" value="2"/>
</dbReference>
<dbReference type="EC" id="2.7.11.1" evidence="3"/>
<dbReference type="Proteomes" id="UP000231279">
    <property type="component" value="Unassembled WGS sequence"/>
</dbReference>
<dbReference type="InterPro" id="IPR011009">
    <property type="entry name" value="Kinase-like_dom_sf"/>
</dbReference>
<accession>A0A2G9FVB9</accession>
<keyword evidence="3" id="KW-0808">Transferase</keyword>
<keyword evidence="3" id="KW-0723">Serine/threonine-protein kinase</keyword>
<dbReference type="Gene3D" id="3.30.200.20">
    <property type="entry name" value="Phosphorylase Kinase, domain 1"/>
    <property type="match status" value="1"/>
</dbReference>
<dbReference type="InterPro" id="IPR050994">
    <property type="entry name" value="At_inactive_RLKs"/>
</dbReference>
<evidence type="ECO:0000256" key="1">
    <source>
        <dbReference type="SAM" id="Phobius"/>
    </source>
</evidence>
<evidence type="ECO:0000313" key="3">
    <source>
        <dbReference type="EMBL" id="PIM97040.1"/>
    </source>
</evidence>
<dbReference type="PROSITE" id="PS50011">
    <property type="entry name" value="PROTEIN_KINASE_DOM"/>
    <property type="match status" value="1"/>
</dbReference>
<keyword evidence="1" id="KW-0812">Transmembrane</keyword>
<dbReference type="GO" id="GO:0004674">
    <property type="term" value="F:protein serine/threonine kinase activity"/>
    <property type="evidence" value="ECO:0007669"/>
    <property type="project" value="UniProtKB-KW"/>
</dbReference>
<feature type="domain" description="Protein kinase" evidence="2">
    <location>
        <begin position="83"/>
        <end position="404"/>
    </location>
</feature>
<evidence type="ECO:0000259" key="2">
    <source>
        <dbReference type="PROSITE" id="PS50011"/>
    </source>
</evidence>
<dbReference type="InterPro" id="IPR001245">
    <property type="entry name" value="Ser-Thr/Tyr_kinase_cat_dom"/>
</dbReference>
<dbReference type="PANTHER" id="PTHR48010:SF1">
    <property type="entry name" value="PROTEIN KINASE DOMAIN-CONTAINING PROTEIN"/>
    <property type="match status" value="1"/>
</dbReference>
<dbReference type="OrthoDB" id="1736040at2759"/>
<dbReference type="InterPro" id="IPR000719">
    <property type="entry name" value="Prot_kinase_dom"/>
</dbReference>
<dbReference type="AlphaFoldDB" id="A0A2G9FVB9"/>
<comment type="caution">
    <text evidence="3">The sequence shown here is derived from an EMBL/GenBank/DDBJ whole genome shotgun (WGS) entry which is preliminary data.</text>
</comment>
<keyword evidence="4" id="KW-1185">Reference proteome</keyword>
<name>A0A2G9FVB9_9LAMI</name>
<proteinExistence type="predicted"/>
<keyword evidence="1" id="KW-0472">Membrane</keyword>
<organism evidence="3 4">
    <name type="scientific">Handroanthus impetiginosus</name>
    <dbReference type="NCBI Taxonomy" id="429701"/>
    <lineage>
        <taxon>Eukaryota</taxon>
        <taxon>Viridiplantae</taxon>
        <taxon>Streptophyta</taxon>
        <taxon>Embryophyta</taxon>
        <taxon>Tracheophyta</taxon>
        <taxon>Spermatophyta</taxon>
        <taxon>Magnoliopsida</taxon>
        <taxon>eudicotyledons</taxon>
        <taxon>Gunneridae</taxon>
        <taxon>Pentapetalae</taxon>
        <taxon>asterids</taxon>
        <taxon>lamiids</taxon>
        <taxon>Lamiales</taxon>
        <taxon>Bignoniaceae</taxon>
        <taxon>Crescentiina</taxon>
        <taxon>Tabebuia alliance</taxon>
        <taxon>Handroanthus</taxon>
    </lineage>
</organism>
<dbReference type="SUPFAM" id="SSF56112">
    <property type="entry name" value="Protein kinase-like (PK-like)"/>
    <property type="match status" value="1"/>
</dbReference>
<dbReference type="PANTHER" id="PTHR48010">
    <property type="entry name" value="OS05G0588300 PROTEIN"/>
    <property type="match status" value="1"/>
</dbReference>
<keyword evidence="3" id="KW-0418">Kinase</keyword>
<protein>
    <submittedName>
        <fullName evidence="3">Serine/threonine protein kinase</fullName>
        <ecNumber evidence="3">2.7.11.1</ecNumber>
    </submittedName>
</protein>
<reference evidence="4" key="1">
    <citation type="journal article" date="2018" name="Gigascience">
        <title>Genome assembly of the Pink Ipe (Handroanthus impetiginosus, Bignoniaceae), a highly valued, ecologically keystone Neotropical timber forest tree.</title>
        <authorList>
            <person name="Silva-Junior O.B."/>
            <person name="Grattapaglia D."/>
            <person name="Novaes E."/>
            <person name="Collevatti R.G."/>
        </authorList>
    </citation>
    <scope>NUCLEOTIDE SEQUENCE [LARGE SCALE GENOMIC DNA]</scope>
    <source>
        <strain evidence="4">cv. UFG-1</strain>
    </source>
</reference>
<feature type="transmembrane region" description="Helical" evidence="1">
    <location>
        <begin position="174"/>
        <end position="194"/>
    </location>
</feature>
<gene>
    <name evidence="3" type="ORF">CDL12_30497</name>
</gene>
<keyword evidence="1" id="KW-1133">Transmembrane helix</keyword>
<evidence type="ECO:0000313" key="4">
    <source>
        <dbReference type="Proteomes" id="UP000231279"/>
    </source>
</evidence>
<dbReference type="EMBL" id="NKXS01011447">
    <property type="protein sequence ID" value="PIM97040.1"/>
    <property type="molecule type" value="Genomic_DNA"/>
</dbReference>